<organism evidence="13 14">
    <name type="scientific">Heterodermia speciosa</name>
    <dbReference type="NCBI Taxonomy" id="116794"/>
    <lineage>
        <taxon>Eukaryota</taxon>
        <taxon>Fungi</taxon>
        <taxon>Dikarya</taxon>
        <taxon>Ascomycota</taxon>
        <taxon>Pezizomycotina</taxon>
        <taxon>Lecanoromycetes</taxon>
        <taxon>OSLEUM clade</taxon>
        <taxon>Lecanoromycetidae</taxon>
        <taxon>Caliciales</taxon>
        <taxon>Physciaceae</taxon>
        <taxon>Heterodermia</taxon>
    </lineage>
</organism>
<dbReference type="GO" id="GO:0005576">
    <property type="term" value="C:extracellular region"/>
    <property type="evidence" value="ECO:0007669"/>
    <property type="project" value="TreeGrafter"/>
</dbReference>
<dbReference type="InterPro" id="IPR001223">
    <property type="entry name" value="Glyco_hydro18_cat"/>
</dbReference>
<evidence type="ECO:0000313" key="13">
    <source>
        <dbReference type="EMBL" id="CAF9913266.1"/>
    </source>
</evidence>
<dbReference type="EC" id="3.2.1.14" evidence="2"/>
<comment type="catalytic activity">
    <reaction evidence="1">
        <text>Random endo-hydrolysis of N-acetyl-beta-D-glucosaminide (1-&gt;4)-beta-linkages in chitin and chitodextrins.</text>
        <dbReference type="EC" id="3.2.1.14"/>
    </reaction>
</comment>
<dbReference type="PANTHER" id="PTHR45708">
    <property type="entry name" value="ENDOCHITINASE"/>
    <property type="match status" value="1"/>
</dbReference>
<evidence type="ECO:0000256" key="8">
    <source>
        <dbReference type="RuleBase" id="RU000489"/>
    </source>
</evidence>
<dbReference type="InterPro" id="IPR017853">
    <property type="entry name" value="GH"/>
</dbReference>
<feature type="domain" description="GH18" evidence="12">
    <location>
        <begin position="261"/>
        <end position="560"/>
    </location>
</feature>
<keyword evidence="6 8" id="KW-0326">Glycosidase</keyword>
<sequence>MQFSLLALGALSFFDLATTSVAGHARFHHVQSRHPRISTLKDTQRANSRRSLIVGRDTSSVQVTLGDLQLLQQESTAFAGWMNSWFDSSQTLDSATAASQLKQELQAYQGWINEWLDSAMNTSTAPSIPSPVPVTSRKGASVSLALPTTLVTPIALTSTSIAASTSSPAAVQSPVESSSSSSLSLSSSASAGEFFQSPTTTSVSSSSSSSSYVQQPSSAPVVSTSATVSPSPSVADVSTPAPSPSTPASSGGYTFNADSSSNLAVYYGQSEATAQVSLSKICADENVDIVILAFLTTFFGPGGYPSINLGSACGGQSTKMNAVGATGLQSCPSLASEIKTCQSSGKKVLLSLGGSLATSAFSSDDQASKFATTLWNLFGAGTGTDAGLRPFGDVALDGFDVDNEDHSTTSYSTFVSALRSTMDADSSKKYYISAAPQCPRPDASIPLDAMQSMDFVFVQFYNNGDCNVGQPGFEASFKAWSQDLSANGKGPKLFIGAPGCTSCAGSGYVDPAQVGSVLGAATSAGVSNFGGVMLWDGPEAMVNTDGGKDYLSVVKGALGS</sequence>
<dbReference type="Proteomes" id="UP000664521">
    <property type="component" value="Unassembled WGS sequence"/>
</dbReference>
<dbReference type="SUPFAM" id="SSF51445">
    <property type="entry name" value="(Trans)glycosidases"/>
    <property type="match status" value="1"/>
</dbReference>
<reference evidence="13" key="1">
    <citation type="submission" date="2021-03" db="EMBL/GenBank/DDBJ databases">
        <authorList>
            <person name="Tagirdzhanova G."/>
        </authorList>
    </citation>
    <scope>NUCLEOTIDE SEQUENCE</scope>
</reference>
<feature type="compositionally biased region" description="Low complexity" evidence="10">
    <location>
        <begin position="222"/>
        <end position="250"/>
    </location>
</feature>
<evidence type="ECO:0000256" key="3">
    <source>
        <dbReference type="ARBA" id="ARBA00022801"/>
    </source>
</evidence>
<comment type="caution">
    <text evidence="13">The sequence shown here is derived from an EMBL/GenBank/DDBJ whole genome shotgun (WGS) entry which is preliminary data.</text>
</comment>
<proteinExistence type="inferred from homology"/>
<accession>A0A8H3F2P3</accession>
<gene>
    <name evidence="13" type="ORF">HETSPECPRED_001374</name>
</gene>
<dbReference type="PROSITE" id="PS51910">
    <property type="entry name" value="GH18_2"/>
    <property type="match status" value="1"/>
</dbReference>
<evidence type="ECO:0000256" key="2">
    <source>
        <dbReference type="ARBA" id="ARBA00012729"/>
    </source>
</evidence>
<evidence type="ECO:0000313" key="14">
    <source>
        <dbReference type="Proteomes" id="UP000664521"/>
    </source>
</evidence>
<dbReference type="InterPro" id="IPR050542">
    <property type="entry name" value="Glycosyl_Hydrlase18_Chitinase"/>
</dbReference>
<keyword evidence="5" id="KW-0119">Carbohydrate metabolism</keyword>
<dbReference type="Gene3D" id="3.20.20.80">
    <property type="entry name" value="Glycosidases"/>
    <property type="match status" value="1"/>
</dbReference>
<evidence type="ECO:0000256" key="9">
    <source>
        <dbReference type="RuleBase" id="RU004453"/>
    </source>
</evidence>
<keyword evidence="14" id="KW-1185">Reference proteome</keyword>
<keyword evidence="4" id="KW-0146">Chitin degradation</keyword>
<dbReference type="AlphaFoldDB" id="A0A8H3F2P3"/>
<dbReference type="InterPro" id="IPR001579">
    <property type="entry name" value="Glyco_hydro_18_chit_AS"/>
</dbReference>
<feature type="chain" id="PRO_5034848819" description="chitinase" evidence="11">
    <location>
        <begin position="20"/>
        <end position="560"/>
    </location>
</feature>
<evidence type="ECO:0000256" key="11">
    <source>
        <dbReference type="SAM" id="SignalP"/>
    </source>
</evidence>
<evidence type="ECO:0000256" key="1">
    <source>
        <dbReference type="ARBA" id="ARBA00000822"/>
    </source>
</evidence>
<feature type="signal peptide" evidence="11">
    <location>
        <begin position="1"/>
        <end position="19"/>
    </location>
</feature>
<feature type="region of interest" description="Disordered" evidence="10">
    <location>
        <begin position="222"/>
        <end position="253"/>
    </location>
</feature>
<evidence type="ECO:0000256" key="7">
    <source>
        <dbReference type="ARBA" id="ARBA00023326"/>
    </source>
</evidence>
<comment type="similarity">
    <text evidence="9">Belongs to the glycosyl hydrolase 18 family.</text>
</comment>
<dbReference type="OrthoDB" id="6020543at2759"/>
<evidence type="ECO:0000256" key="5">
    <source>
        <dbReference type="ARBA" id="ARBA00023277"/>
    </source>
</evidence>
<keyword evidence="7" id="KW-0624">Polysaccharide degradation</keyword>
<dbReference type="EMBL" id="CAJPDS010000012">
    <property type="protein sequence ID" value="CAF9913266.1"/>
    <property type="molecule type" value="Genomic_DNA"/>
</dbReference>
<protein>
    <recommendedName>
        <fullName evidence="2">chitinase</fullName>
        <ecNumber evidence="2">3.2.1.14</ecNumber>
    </recommendedName>
</protein>
<dbReference type="Pfam" id="PF00704">
    <property type="entry name" value="Glyco_hydro_18"/>
    <property type="match status" value="1"/>
</dbReference>
<evidence type="ECO:0000256" key="6">
    <source>
        <dbReference type="ARBA" id="ARBA00023295"/>
    </source>
</evidence>
<dbReference type="GO" id="GO:0008843">
    <property type="term" value="F:endochitinase activity"/>
    <property type="evidence" value="ECO:0007669"/>
    <property type="project" value="UniProtKB-EC"/>
</dbReference>
<name>A0A8H3F2P3_9LECA</name>
<dbReference type="GO" id="GO:0000272">
    <property type="term" value="P:polysaccharide catabolic process"/>
    <property type="evidence" value="ECO:0007669"/>
    <property type="project" value="UniProtKB-KW"/>
</dbReference>
<dbReference type="PROSITE" id="PS01095">
    <property type="entry name" value="GH18_1"/>
    <property type="match status" value="1"/>
</dbReference>
<keyword evidence="3 8" id="KW-0378">Hydrolase</keyword>
<dbReference type="GO" id="GO:0006032">
    <property type="term" value="P:chitin catabolic process"/>
    <property type="evidence" value="ECO:0007669"/>
    <property type="project" value="UniProtKB-KW"/>
</dbReference>
<evidence type="ECO:0000259" key="12">
    <source>
        <dbReference type="PROSITE" id="PS51910"/>
    </source>
</evidence>
<evidence type="ECO:0000256" key="10">
    <source>
        <dbReference type="SAM" id="MobiDB-lite"/>
    </source>
</evidence>
<dbReference type="PANTHER" id="PTHR45708:SF49">
    <property type="entry name" value="ENDOCHITINASE"/>
    <property type="match status" value="1"/>
</dbReference>
<keyword evidence="11" id="KW-0732">Signal</keyword>
<evidence type="ECO:0000256" key="4">
    <source>
        <dbReference type="ARBA" id="ARBA00023024"/>
    </source>
</evidence>